<proteinExistence type="predicted"/>
<dbReference type="InterPro" id="IPR050834">
    <property type="entry name" value="Glycosyltransf_2"/>
</dbReference>
<name>A0ABV8UKK7_9PROT</name>
<comment type="caution">
    <text evidence="2">The sequence shown here is derived from an EMBL/GenBank/DDBJ whole genome shotgun (WGS) entry which is preliminary data.</text>
</comment>
<dbReference type="Gene3D" id="3.90.550.10">
    <property type="entry name" value="Spore Coat Polysaccharide Biosynthesis Protein SpsA, Chain A"/>
    <property type="match status" value="1"/>
</dbReference>
<reference evidence="3" key="1">
    <citation type="journal article" date="2019" name="Int. J. Syst. Evol. Microbiol.">
        <title>The Global Catalogue of Microorganisms (GCM) 10K type strain sequencing project: providing services to taxonomists for standard genome sequencing and annotation.</title>
        <authorList>
            <consortium name="The Broad Institute Genomics Platform"/>
            <consortium name="The Broad Institute Genome Sequencing Center for Infectious Disease"/>
            <person name="Wu L."/>
            <person name="Ma J."/>
        </authorList>
    </citation>
    <scope>NUCLEOTIDE SEQUENCE [LARGE SCALE GENOMIC DNA]</scope>
    <source>
        <strain evidence="3">CECT 8472</strain>
    </source>
</reference>
<evidence type="ECO:0000313" key="3">
    <source>
        <dbReference type="Proteomes" id="UP001595799"/>
    </source>
</evidence>
<dbReference type="SUPFAM" id="SSF53448">
    <property type="entry name" value="Nucleotide-diphospho-sugar transferases"/>
    <property type="match status" value="1"/>
</dbReference>
<dbReference type="RefSeq" id="WP_382422164.1">
    <property type="nucleotide sequence ID" value="NZ_JBHSCW010000004.1"/>
</dbReference>
<feature type="domain" description="Glycosyltransferase 2-like" evidence="1">
    <location>
        <begin position="5"/>
        <end position="160"/>
    </location>
</feature>
<dbReference type="Pfam" id="PF00535">
    <property type="entry name" value="Glycos_transf_2"/>
    <property type="match status" value="1"/>
</dbReference>
<organism evidence="2 3">
    <name type="scientific">Fodinicurvata halophila</name>
    <dbReference type="NCBI Taxonomy" id="1419723"/>
    <lineage>
        <taxon>Bacteria</taxon>
        <taxon>Pseudomonadati</taxon>
        <taxon>Pseudomonadota</taxon>
        <taxon>Alphaproteobacteria</taxon>
        <taxon>Rhodospirillales</taxon>
        <taxon>Rhodovibrionaceae</taxon>
        <taxon>Fodinicurvata</taxon>
    </lineage>
</organism>
<keyword evidence="3" id="KW-1185">Reference proteome</keyword>
<dbReference type="EMBL" id="JBHSCW010000004">
    <property type="protein sequence ID" value="MFC4351818.1"/>
    <property type="molecule type" value="Genomic_DNA"/>
</dbReference>
<dbReference type="PANTHER" id="PTHR43685:SF2">
    <property type="entry name" value="GLYCOSYLTRANSFERASE 2-LIKE DOMAIN-CONTAINING PROTEIN"/>
    <property type="match status" value="1"/>
</dbReference>
<evidence type="ECO:0000313" key="2">
    <source>
        <dbReference type="EMBL" id="MFC4351818.1"/>
    </source>
</evidence>
<dbReference type="InterPro" id="IPR001173">
    <property type="entry name" value="Glyco_trans_2-like"/>
</dbReference>
<sequence length="280" mass="31235">MVAVSVVIPTCDRPDLLERALASVMGQSRAADEVIVVDNGRHPVRPERLPASVILLSLPPRVGASRARNAGAAQAGGDYVAFLDDDDAWMPDYLERIVDAMEGASRAPDMLIARMDEVVGGARYVKHSLDCLDRAVSEILTDNLGFSGQNTVVRKAAFDEVGGYDPDLVTAEDRALAVDFLLHGKHLVAVPQAVVLRYAGREDHLDCPENRILTHRTFYRKYRSVMGPRARLTYHARRFRRLARSNKARRRWLAKAQRRLGWLLMRLAACFPHSFPGQAR</sequence>
<evidence type="ECO:0000259" key="1">
    <source>
        <dbReference type="Pfam" id="PF00535"/>
    </source>
</evidence>
<gene>
    <name evidence="2" type="ORF">ACFOW6_09715</name>
</gene>
<dbReference type="CDD" id="cd00761">
    <property type="entry name" value="Glyco_tranf_GTA_type"/>
    <property type="match status" value="1"/>
</dbReference>
<keyword evidence="2" id="KW-0808">Transferase</keyword>
<dbReference type="Proteomes" id="UP001595799">
    <property type="component" value="Unassembled WGS sequence"/>
</dbReference>
<dbReference type="PANTHER" id="PTHR43685">
    <property type="entry name" value="GLYCOSYLTRANSFERASE"/>
    <property type="match status" value="1"/>
</dbReference>
<protein>
    <submittedName>
        <fullName evidence="2">Glycosyltransferase family 2 protein</fullName>
        <ecNumber evidence="2">2.4.-.-</ecNumber>
    </submittedName>
</protein>
<dbReference type="EC" id="2.4.-.-" evidence="2"/>
<dbReference type="InterPro" id="IPR029044">
    <property type="entry name" value="Nucleotide-diphossugar_trans"/>
</dbReference>
<keyword evidence="2" id="KW-0328">Glycosyltransferase</keyword>
<dbReference type="GO" id="GO:0016757">
    <property type="term" value="F:glycosyltransferase activity"/>
    <property type="evidence" value="ECO:0007669"/>
    <property type="project" value="UniProtKB-KW"/>
</dbReference>
<accession>A0ABV8UKK7</accession>